<dbReference type="InterPro" id="IPR024623">
    <property type="entry name" value="YtxH"/>
</dbReference>
<evidence type="ECO:0000313" key="3">
    <source>
        <dbReference type="EMBL" id="SFU91157.1"/>
    </source>
</evidence>
<evidence type="ECO:0000313" key="4">
    <source>
        <dbReference type="Proteomes" id="UP000182491"/>
    </source>
</evidence>
<feature type="region of interest" description="Disordered" evidence="1">
    <location>
        <begin position="95"/>
        <end position="116"/>
    </location>
</feature>
<dbReference type="PANTHER" id="PTHR35792">
    <property type="entry name" value="GENERAL STRESS PROTEIN"/>
    <property type="match status" value="1"/>
</dbReference>
<dbReference type="Proteomes" id="UP000182491">
    <property type="component" value="Unassembled WGS sequence"/>
</dbReference>
<keyword evidence="4" id="KW-1185">Reference proteome</keyword>
<proteinExistence type="predicted"/>
<evidence type="ECO:0000256" key="1">
    <source>
        <dbReference type="SAM" id="MobiDB-lite"/>
    </source>
</evidence>
<evidence type="ECO:0000256" key="2">
    <source>
        <dbReference type="SAM" id="Phobius"/>
    </source>
</evidence>
<dbReference type="Pfam" id="PF12732">
    <property type="entry name" value="YtxH"/>
    <property type="match status" value="1"/>
</dbReference>
<keyword evidence="2" id="KW-1133">Transmembrane helix</keyword>
<sequence length="116" mass="13021">MMQNVDKDSNKILLATLAGIGAGVAAALLLAPKNGRDSREELMRQLNRASDEVNSNVKRWTSNLKSRYSNGGESDDEEFDLVMHGSWSDVKRQMRNNYDEITEEEEEAQKGSDTNQ</sequence>
<keyword evidence="2" id="KW-0812">Transmembrane</keyword>
<accession>A0A1I7K152</accession>
<dbReference type="EMBL" id="FPCA01000004">
    <property type="protein sequence ID" value="SFU91157.1"/>
    <property type="molecule type" value="Genomic_DNA"/>
</dbReference>
<name>A0A1I7K152_9BACT</name>
<feature type="transmembrane region" description="Helical" evidence="2">
    <location>
        <begin position="12"/>
        <end position="31"/>
    </location>
</feature>
<keyword evidence="2" id="KW-0472">Membrane</keyword>
<organism evidence="3 4">
    <name type="scientific">Pontibacter akesuensis</name>
    <dbReference type="NCBI Taxonomy" id="388950"/>
    <lineage>
        <taxon>Bacteria</taxon>
        <taxon>Pseudomonadati</taxon>
        <taxon>Bacteroidota</taxon>
        <taxon>Cytophagia</taxon>
        <taxon>Cytophagales</taxon>
        <taxon>Hymenobacteraceae</taxon>
        <taxon>Pontibacter</taxon>
    </lineage>
</organism>
<reference evidence="4" key="1">
    <citation type="submission" date="2016-10" db="EMBL/GenBank/DDBJ databases">
        <authorList>
            <person name="Varghese N."/>
        </authorList>
    </citation>
    <scope>NUCLEOTIDE SEQUENCE [LARGE SCALE GENOMIC DNA]</scope>
    <source>
        <strain evidence="4">DSM 18820</strain>
    </source>
</reference>
<dbReference type="RefSeq" id="WP_068837019.1">
    <property type="nucleotide sequence ID" value="NZ_BMXC01000004.1"/>
</dbReference>
<dbReference type="InterPro" id="IPR052928">
    <property type="entry name" value="Desiccation-related_membrane"/>
</dbReference>
<protein>
    <submittedName>
        <fullName evidence="3">YtxH-like protein</fullName>
    </submittedName>
</protein>
<dbReference type="PANTHER" id="PTHR35792:SF2">
    <property type="entry name" value="GENERAL STRESS PROTEIN"/>
    <property type="match status" value="1"/>
</dbReference>
<dbReference type="STRING" id="388950.GCA_001611675_00857"/>
<dbReference type="OrthoDB" id="9796058at2"/>
<gene>
    <name evidence="3" type="ORF">SAMN04487941_3276</name>
</gene>
<dbReference type="AlphaFoldDB" id="A0A1I7K152"/>